<evidence type="ECO:0000259" key="3">
    <source>
        <dbReference type="PROSITE" id="PS50103"/>
    </source>
</evidence>
<proteinExistence type="predicted"/>
<organism evidence="4">
    <name type="scientific">Opuntia streptacantha</name>
    <name type="common">Prickly pear cactus</name>
    <name type="synonym">Opuntia cardona</name>
    <dbReference type="NCBI Taxonomy" id="393608"/>
    <lineage>
        <taxon>Eukaryota</taxon>
        <taxon>Viridiplantae</taxon>
        <taxon>Streptophyta</taxon>
        <taxon>Embryophyta</taxon>
        <taxon>Tracheophyta</taxon>
        <taxon>Spermatophyta</taxon>
        <taxon>Magnoliopsida</taxon>
        <taxon>eudicotyledons</taxon>
        <taxon>Gunneridae</taxon>
        <taxon>Pentapetalae</taxon>
        <taxon>Caryophyllales</taxon>
        <taxon>Cactineae</taxon>
        <taxon>Cactaceae</taxon>
        <taxon>Opuntioideae</taxon>
        <taxon>Opuntia</taxon>
    </lineage>
</organism>
<protein>
    <recommendedName>
        <fullName evidence="3">C3H1-type domain-containing protein</fullName>
    </recommendedName>
</protein>
<dbReference type="GO" id="GO:0008270">
    <property type="term" value="F:zinc ion binding"/>
    <property type="evidence" value="ECO:0007669"/>
    <property type="project" value="UniProtKB-KW"/>
</dbReference>
<feature type="region of interest" description="Disordered" evidence="2">
    <location>
        <begin position="280"/>
        <end position="337"/>
    </location>
</feature>
<evidence type="ECO:0000256" key="2">
    <source>
        <dbReference type="SAM" id="MobiDB-lite"/>
    </source>
</evidence>
<keyword evidence="1" id="KW-0862">Zinc</keyword>
<evidence type="ECO:0000256" key="1">
    <source>
        <dbReference type="PROSITE-ProRule" id="PRU00723"/>
    </source>
</evidence>
<dbReference type="AlphaFoldDB" id="A0A7C8YK94"/>
<keyword evidence="1" id="KW-0479">Metal-binding</keyword>
<dbReference type="PROSITE" id="PS50103">
    <property type="entry name" value="ZF_C3H1"/>
    <property type="match status" value="1"/>
</dbReference>
<feature type="region of interest" description="Disordered" evidence="2">
    <location>
        <begin position="56"/>
        <end position="129"/>
    </location>
</feature>
<feature type="domain" description="C3H1-type" evidence="3">
    <location>
        <begin position="6"/>
        <end position="32"/>
    </location>
</feature>
<sequence length="425" mass="48251">MVEPKPFKTKLCVLYQRGRCGRQTCTFAHGDAELRRFSGSFTDRRDSRSYDLRNKLDRRRSPLQRYSPGRDARGWHGHQRFRPSQPIKRRKYGRVDNIDGQSDLSESFKVSEGPTDRGKDKHLGPSGSRDLLHDELKQVQYEVDVLLDQKGHLEIELQERIQEADILSSRIRDLEVQLCEEKDKSRRINSKIKKLIRAHVHHIQLQDELKRSQVQLQKLVEELGLDAAQHIGSEDINIISDEEVQVLELKKDYMSPAKKQMQLQNTMEAPGGSKLAANIAKGHKARADGSSCRTSHIEFNGNKESEVGNKRKDTEQLKYNESKSKRRKDAAKGSASIDKHKVLESNVVAPPTSMAAHAVDDCVDQIEAEDKFEAIDTSAAAENGLPFRLPPLPSLSKNNYIQYEGDDEDVNVDGLEQEPEEVDIV</sequence>
<feature type="zinc finger region" description="C3H1-type" evidence="1">
    <location>
        <begin position="6"/>
        <end position="32"/>
    </location>
</feature>
<accession>A0A7C8YK94</accession>
<feature type="compositionally biased region" description="Basic residues" evidence="2">
    <location>
        <begin position="75"/>
        <end position="92"/>
    </location>
</feature>
<keyword evidence="1" id="KW-0863">Zinc-finger</keyword>
<feature type="compositionally biased region" description="Basic and acidic residues" evidence="2">
    <location>
        <begin position="114"/>
        <end position="123"/>
    </location>
</feature>
<dbReference type="PANTHER" id="PTHR38160">
    <property type="entry name" value="ZINC FINGER CCCH DOMAIN-CONTAINING PROTEIN 40"/>
    <property type="match status" value="1"/>
</dbReference>
<reference evidence="4" key="1">
    <citation type="journal article" date="2013" name="J. Plant Res.">
        <title>Effect of fungi and light on seed germination of three Opuntia species from semiarid lands of central Mexico.</title>
        <authorList>
            <person name="Delgado-Sanchez P."/>
            <person name="Jimenez-Bremont J.F."/>
            <person name="Guerrero-Gonzalez Mde L."/>
            <person name="Flores J."/>
        </authorList>
    </citation>
    <scope>NUCLEOTIDE SEQUENCE</scope>
    <source>
        <tissue evidence="4">Cladode</tissue>
    </source>
</reference>
<reference evidence="4" key="2">
    <citation type="submission" date="2020-07" db="EMBL/GenBank/DDBJ databases">
        <authorList>
            <person name="Vera ALvarez R."/>
            <person name="Arias-Moreno D.M."/>
            <person name="Jimenez-Jacinto V."/>
            <person name="Jimenez-Bremont J.F."/>
            <person name="Swaminathan K."/>
            <person name="Moose S.P."/>
            <person name="Guerrero-Gonzalez M.L."/>
            <person name="Marino-Ramirez L."/>
            <person name="Landsman D."/>
            <person name="Rodriguez-Kessler M."/>
            <person name="Delgado-Sanchez P."/>
        </authorList>
    </citation>
    <scope>NUCLEOTIDE SEQUENCE</scope>
    <source>
        <tissue evidence="4">Cladode</tissue>
    </source>
</reference>
<name>A0A7C8YK94_OPUST</name>
<dbReference type="InterPro" id="IPR000571">
    <property type="entry name" value="Znf_CCCH"/>
</dbReference>
<dbReference type="Gene3D" id="4.10.1000.10">
    <property type="entry name" value="Zinc finger, CCCH-type"/>
    <property type="match status" value="1"/>
</dbReference>
<dbReference type="EMBL" id="GISG01028606">
    <property type="protein sequence ID" value="MBA4620091.1"/>
    <property type="molecule type" value="Transcribed_RNA"/>
</dbReference>
<feature type="compositionally biased region" description="Basic and acidic residues" evidence="2">
    <location>
        <begin position="301"/>
        <end position="323"/>
    </location>
</feature>
<dbReference type="PANTHER" id="PTHR38160:SF1">
    <property type="entry name" value="ZINC FINGER CCCH DOMAIN-CONTAINING PROTEIN 40"/>
    <property type="match status" value="1"/>
</dbReference>
<evidence type="ECO:0000313" key="4">
    <source>
        <dbReference type="EMBL" id="MBA4620091.1"/>
    </source>
</evidence>
<dbReference type="InterPro" id="IPR045868">
    <property type="entry name" value="Znf_C3H13/40"/>
</dbReference>